<dbReference type="AlphaFoldDB" id="Q49345"/>
<feature type="non-terminal residue" evidence="2">
    <location>
        <position position="43"/>
    </location>
</feature>
<protein>
    <submittedName>
        <fullName evidence="2">Uncharacterized protein</fullName>
    </submittedName>
</protein>
<evidence type="ECO:0000256" key="1">
    <source>
        <dbReference type="SAM" id="Phobius"/>
    </source>
</evidence>
<proteinExistence type="predicted"/>
<keyword evidence="1" id="KW-0472">Membrane</keyword>
<sequence length="43" mass="5081">FLKLWIIEIKSIIPGYNSGTFWDFCSINSLLIVLLSWFFIVSR</sequence>
<keyword evidence="1" id="KW-0812">Transmembrane</keyword>
<feature type="transmembrane region" description="Helical" evidence="1">
    <location>
        <begin position="20"/>
        <end position="41"/>
    </location>
</feature>
<keyword evidence="1" id="KW-1133">Transmembrane helix</keyword>
<organism evidence="2">
    <name type="scientific">Mycoplasmoides genitalium</name>
    <name type="common">Mycoplasma genitalium</name>
    <dbReference type="NCBI Taxonomy" id="2097"/>
    <lineage>
        <taxon>Bacteria</taxon>
        <taxon>Bacillati</taxon>
        <taxon>Mycoplasmatota</taxon>
        <taxon>Mycoplasmoidales</taxon>
        <taxon>Mycoplasmoidaceae</taxon>
        <taxon>Mycoplasmoides</taxon>
    </lineage>
</organism>
<name>Q49345_MYCGT</name>
<reference evidence="2" key="2">
    <citation type="journal article" date="1993" name="J. Bacteriol.">
        <title>A survey of the Mycoplasma genitalium genome by using random sequencing.</title>
        <authorList>
            <person name="Peterson S.N."/>
            <person name="Hu P.-C."/>
            <person name="Bott K.F."/>
            <person name="Hutchison C.A. III"/>
        </authorList>
    </citation>
    <scope>NUCLEOTIDE SEQUENCE</scope>
</reference>
<reference evidence="2" key="1">
    <citation type="thesis" date="1992" institute="Microbiology and Immunology" country="University of North Carolina Medical School">
        <title>Characterization and analysis of the Mycoplasma genitalium genome.</title>
        <authorList>
            <person name="Peterson S.N."/>
        </authorList>
    </citation>
    <scope>NUCLEOTIDE SEQUENCE</scope>
</reference>
<feature type="non-terminal residue" evidence="2">
    <location>
        <position position="1"/>
    </location>
</feature>
<dbReference type="EMBL" id="U02237">
    <property type="protein sequence ID" value="AAA03389.1"/>
    <property type="molecule type" value="Genomic_DNA"/>
</dbReference>
<evidence type="ECO:0000313" key="2">
    <source>
        <dbReference type="EMBL" id="AAA03389.1"/>
    </source>
</evidence>
<accession>Q49345</accession>